<keyword evidence="3" id="KW-0378">Hydrolase</keyword>
<feature type="chain" id="PRO_5045104683" evidence="1">
    <location>
        <begin position="22"/>
        <end position="441"/>
    </location>
</feature>
<dbReference type="PANTHER" id="PTHR46825:SF9">
    <property type="entry name" value="BETA-LACTAMASE-RELATED DOMAIN-CONTAINING PROTEIN"/>
    <property type="match status" value="1"/>
</dbReference>
<gene>
    <name evidence="3" type="ORF">ACFSTE_18075</name>
</gene>
<dbReference type="RefSeq" id="WP_378254836.1">
    <property type="nucleotide sequence ID" value="NZ_JBHSJV010000001.1"/>
</dbReference>
<dbReference type="SUPFAM" id="SSF56601">
    <property type="entry name" value="beta-lactamase/transpeptidase-like"/>
    <property type="match status" value="1"/>
</dbReference>
<protein>
    <submittedName>
        <fullName evidence="3">Serine hydrolase domain-containing protein</fullName>
        <ecNumber evidence="3">3.-.-.-</ecNumber>
    </submittedName>
</protein>
<evidence type="ECO:0000259" key="2">
    <source>
        <dbReference type="Pfam" id="PF00144"/>
    </source>
</evidence>
<dbReference type="InterPro" id="IPR012338">
    <property type="entry name" value="Beta-lactam/transpept-like"/>
</dbReference>
<dbReference type="Pfam" id="PF00144">
    <property type="entry name" value="Beta-lactamase"/>
    <property type="match status" value="1"/>
</dbReference>
<dbReference type="InterPro" id="IPR050491">
    <property type="entry name" value="AmpC-like"/>
</dbReference>
<proteinExistence type="predicted"/>
<feature type="signal peptide" evidence="1">
    <location>
        <begin position="1"/>
        <end position="21"/>
    </location>
</feature>
<reference evidence="4" key="1">
    <citation type="journal article" date="2019" name="Int. J. Syst. Evol. Microbiol.">
        <title>The Global Catalogue of Microorganisms (GCM) 10K type strain sequencing project: providing services to taxonomists for standard genome sequencing and annotation.</title>
        <authorList>
            <consortium name="The Broad Institute Genomics Platform"/>
            <consortium name="The Broad Institute Genome Sequencing Center for Infectious Disease"/>
            <person name="Wu L."/>
            <person name="Ma J."/>
        </authorList>
    </citation>
    <scope>NUCLEOTIDE SEQUENCE [LARGE SCALE GENOMIC DNA]</scope>
    <source>
        <strain evidence="4">KCTC 42423</strain>
    </source>
</reference>
<dbReference type="EC" id="3.-.-.-" evidence="3"/>
<feature type="domain" description="Beta-lactamase-related" evidence="2">
    <location>
        <begin position="33"/>
        <end position="326"/>
    </location>
</feature>
<accession>A0ABW5NBC1</accession>
<evidence type="ECO:0000256" key="1">
    <source>
        <dbReference type="SAM" id="SignalP"/>
    </source>
</evidence>
<dbReference type="InterPro" id="IPR001466">
    <property type="entry name" value="Beta-lactam-related"/>
</dbReference>
<organism evidence="3 4">
    <name type="scientific">Aquimarina hainanensis</name>
    <dbReference type="NCBI Taxonomy" id="1578017"/>
    <lineage>
        <taxon>Bacteria</taxon>
        <taxon>Pseudomonadati</taxon>
        <taxon>Bacteroidota</taxon>
        <taxon>Flavobacteriia</taxon>
        <taxon>Flavobacteriales</taxon>
        <taxon>Flavobacteriaceae</taxon>
        <taxon>Aquimarina</taxon>
    </lineage>
</organism>
<comment type="caution">
    <text evidence="3">The sequence shown here is derived from an EMBL/GenBank/DDBJ whole genome shotgun (WGS) entry which is preliminary data.</text>
</comment>
<dbReference type="EMBL" id="JBHULX010000039">
    <property type="protein sequence ID" value="MFD2592750.1"/>
    <property type="molecule type" value="Genomic_DNA"/>
</dbReference>
<keyword evidence="1" id="KW-0732">Signal</keyword>
<evidence type="ECO:0000313" key="4">
    <source>
        <dbReference type="Proteomes" id="UP001597459"/>
    </source>
</evidence>
<sequence>MKIGKYTIITLLLLIQSLSFAQDSTLNRIKQKFDALLKEQNKGIAVLVKKNEKIKTISLGNFDLHENNVFNIGSATKTFTAVLLLQEVEKGNLTLTDTIGKYVKPIQNVDASLTIKQLLTHESGLDEVIGKNIYTIFYAKKDSLYNENLLNLVKKNTPDMVGKFDYCNTNYFLLGRILEKITDKSYFDLVRERIIEPLQMKHSYPYVHKNLPNLAPPYHKEKDVTEYLDYKFYANIAYSAGSIASTLSDMAVFYNALFETEKLLKKETVTLMMESGNEIYGLGLFKSEYKGIPYVSHGGNNVGYAFRNAYIPETNNLFLLFTNSHRIPFEKSLKNDLFAYLNNENIEDFKVINIADFKEIPGKYVLKEANLTFEIKREKNKLFLIVEAQGIKSELMQKDKNTLYDTAVGATLTKIEDNSSGLTFSQNGFTTIIHKISSKNQ</sequence>
<keyword evidence="4" id="KW-1185">Reference proteome</keyword>
<dbReference type="PANTHER" id="PTHR46825">
    <property type="entry name" value="D-ALANYL-D-ALANINE-CARBOXYPEPTIDASE/ENDOPEPTIDASE AMPH"/>
    <property type="match status" value="1"/>
</dbReference>
<name>A0ABW5NBC1_9FLAO</name>
<dbReference type="GO" id="GO:0016787">
    <property type="term" value="F:hydrolase activity"/>
    <property type="evidence" value="ECO:0007669"/>
    <property type="project" value="UniProtKB-KW"/>
</dbReference>
<evidence type="ECO:0000313" key="3">
    <source>
        <dbReference type="EMBL" id="MFD2592750.1"/>
    </source>
</evidence>
<dbReference type="Proteomes" id="UP001597459">
    <property type="component" value="Unassembled WGS sequence"/>
</dbReference>
<dbReference type="Gene3D" id="3.40.710.10">
    <property type="entry name" value="DD-peptidase/beta-lactamase superfamily"/>
    <property type="match status" value="1"/>
</dbReference>